<dbReference type="Gene3D" id="1.20.1740.10">
    <property type="entry name" value="Amino acid/polyamine transporter I"/>
    <property type="match status" value="1"/>
</dbReference>
<evidence type="ECO:0000256" key="3">
    <source>
        <dbReference type="ARBA" id="ARBA00022475"/>
    </source>
</evidence>
<feature type="transmembrane region" description="Helical" evidence="8">
    <location>
        <begin position="20"/>
        <end position="41"/>
    </location>
</feature>
<keyword evidence="11" id="KW-1185">Reference proteome</keyword>
<sequence>MAKQNALDENLERGLQERHIQLIALGGAIGVGLFLGSATAIQMAGPIILLVYTLAGLIMFFIMRALGELATAYPVSGSFSAYANEFIGPLAGYLTGWTYWFMWVVTCMAEVTAVGVYVRFWIPTIPQWIPALIAVIIMTCVNLIAVKAYGEFEFWFALIKIVTIIAMIILGLLMIVFGFGNGGRPIGFSNLWRHGGFFPKGVWGAVMSIVMVMFSYLGMELIGVTAGEAKDPQKTLPSAINKVFWRILVFYVGALLVIMSLYPWNSLGTIGSPFVLTFSKLRIAVAAGIINFVVLTAALSSCNSGIFSTGRMLYNLSLQGTAPKIFNKLGKTHVPTAGIIVSSGFLLIGVLLNYIIPSKVFTYVTSVATFGAIWVWAIILIVQMNFRKGLTPHQVKELKFPMPGYPYINWISLAFLVFVIIIMFFNRDTLMAIIVAPIWFAILIACYYLFGLSKK</sequence>
<feature type="transmembrane region" description="Helical" evidence="8">
    <location>
        <begin position="47"/>
        <end position="66"/>
    </location>
</feature>
<keyword evidence="2" id="KW-0813">Transport</keyword>
<feature type="transmembrane region" description="Helical" evidence="8">
    <location>
        <begin position="431"/>
        <end position="450"/>
    </location>
</feature>
<keyword evidence="7 8" id="KW-0472">Membrane</keyword>
<dbReference type="InterPro" id="IPR004841">
    <property type="entry name" value="AA-permease/SLC12A_dom"/>
</dbReference>
<evidence type="ECO:0000256" key="6">
    <source>
        <dbReference type="ARBA" id="ARBA00022989"/>
    </source>
</evidence>
<dbReference type="PIRSF" id="PIRSF006060">
    <property type="entry name" value="AA_transporter"/>
    <property type="match status" value="1"/>
</dbReference>
<dbReference type="Proteomes" id="UP001623660">
    <property type="component" value="Unassembled WGS sequence"/>
</dbReference>
<keyword evidence="4 8" id="KW-0812">Transmembrane</keyword>
<dbReference type="PANTHER" id="PTHR43495">
    <property type="entry name" value="GABA PERMEASE"/>
    <property type="match status" value="1"/>
</dbReference>
<feature type="transmembrane region" description="Helical" evidence="8">
    <location>
        <begin position="283"/>
        <end position="302"/>
    </location>
</feature>
<evidence type="ECO:0000259" key="9">
    <source>
        <dbReference type="Pfam" id="PF00324"/>
    </source>
</evidence>
<name>A0ABW8SM99_9CLOT</name>
<evidence type="ECO:0000256" key="1">
    <source>
        <dbReference type="ARBA" id="ARBA00004651"/>
    </source>
</evidence>
<comment type="subcellular location">
    <subcellularLocation>
        <location evidence="1">Cell membrane</location>
        <topology evidence="1">Multi-pass membrane protein</topology>
    </subcellularLocation>
</comment>
<keyword evidence="6 8" id="KW-1133">Transmembrane helix</keyword>
<dbReference type="RefSeq" id="WP_406793260.1">
    <property type="nucleotide sequence ID" value="NZ_JBJHZX010000026.1"/>
</dbReference>
<evidence type="ECO:0000256" key="4">
    <source>
        <dbReference type="ARBA" id="ARBA00022692"/>
    </source>
</evidence>
<feature type="transmembrane region" description="Helical" evidence="8">
    <location>
        <begin position="334"/>
        <end position="356"/>
    </location>
</feature>
<protein>
    <submittedName>
        <fullName evidence="10">Amino acid permease</fullName>
    </submittedName>
</protein>
<dbReference type="PANTHER" id="PTHR43495:SF6">
    <property type="entry name" value="THREONINE_SERINE TRANSPORTER YBXG-RELATED"/>
    <property type="match status" value="1"/>
</dbReference>
<feature type="domain" description="Amino acid permease/ SLC12A" evidence="9">
    <location>
        <begin position="19"/>
        <end position="444"/>
    </location>
</feature>
<gene>
    <name evidence="10" type="ORF">ACJDU8_16550</name>
</gene>
<feature type="transmembrane region" description="Helical" evidence="8">
    <location>
        <begin position="243"/>
        <end position="263"/>
    </location>
</feature>
<evidence type="ECO:0000256" key="7">
    <source>
        <dbReference type="ARBA" id="ARBA00023136"/>
    </source>
</evidence>
<accession>A0ABW8SM99</accession>
<dbReference type="EMBL" id="JBJHZX010000026">
    <property type="protein sequence ID" value="MFL0197155.1"/>
    <property type="molecule type" value="Genomic_DNA"/>
</dbReference>
<dbReference type="PROSITE" id="PS00218">
    <property type="entry name" value="AMINO_ACID_PERMEASE_1"/>
    <property type="match status" value="1"/>
</dbReference>
<reference evidence="10 11" key="1">
    <citation type="submission" date="2024-11" db="EMBL/GenBank/DDBJ databases">
        <authorList>
            <person name="Heng Y.C."/>
            <person name="Lim A.C.H."/>
            <person name="Lee J.K.Y."/>
            <person name="Kittelmann S."/>
        </authorList>
    </citation>
    <scope>NUCLEOTIDE SEQUENCE [LARGE SCALE GENOMIC DNA]</scope>
    <source>
        <strain evidence="10 11">WILCCON 0269</strain>
    </source>
</reference>
<feature type="transmembrane region" description="Helical" evidence="8">
    <location>
        <begin position="201"/>
        <end position="222"/>
    </location>
</feature>
<comment type="caution">
    <text evidence="10">The sequence shown here is derived from an EMBL/GenBank/DDBJ whole genome shotgun (WGS) entry which is preliminary data.</text>
</comment>
<proteinExistence type="predicted"/>
<evidence type="ECO:0000313" key="10">
    <source>
        <dbReference type="EMBL" id="MFL0197155.1"/>
    </source>
</evidence>
<evidence type="ECO:0000256" key="5">
    <source>
        <dbReference type="ARBA" id="ARBA00022970"/>
    </source>
</evidence>
<feature type="transmembrane region" description="Helical" evidence="8">
    <location>
        <begin position="407"/>
        <end position="425"/>
    </location>
</feature>
<evidence type="ECO:0000256" key="8">
    <source>
        <dbReference type="SAM" id="Phobius"/>
    </source>
</evidence>
<keyword evidence="3" id="KW-1003">Cell membrane</keyword>
<organism evidence="10 11">
    <name type="scientific">Candidatus Clostridium eludens</name>
    <dbReference type="NCBI Taxonomy" id="3381663"/>
    <lineage>
        <taxon>Bacteria</taxon>
        <taxon>Bacillati</taxon>
        <taxon>Bacillota</taxon>
        <taxon>Clostridia</taxon>
        <taxon>Eubacteriales</taxon>
        <taxon>Clostridiaceae</taxon>
        <taxon>Clostridium</taxon>
    </lineage>
</organism>
<dbReference type="Pfam" id="PF00324">
    <property type="entry name" value="AA_permease"/>
    <property type="match status" value="1"/>
</dbReference>
<feature type="transmembrane region" description="Helical" evidence="8">
    <location>
        <begin position="158"/>
        <end position="181"/>
    </location>
</feature>
<evidence type="ECO:0000313" key="11">
    <source>
        <dbReference type="Proteomes" id="UP001623660"/>
    </source>
</evidence>
<dbReference type="InterPro" id="IPR004840">
    <property type="entry name" value="Amino_acid_permease_CS"/>
</dbReference>
<keyword evidence="5" id="KW-0029">Amino-acid transport</keyword>
<feature type="transmembrane region" description="Helical" evidence="8">
    <location>
        <begin position="128"/>
        <end position="146"/>
    </location>
</feature>
<evidence type="ECO:0000256" key="2">
    <source>
        <dbReference type="ARBA" id="ARBA00022448"/>
    </source>
</evidence>
<feature type="transmembrane region" description="Helical" evidence="8">
    <location>
        <begin position="362"/>
        <end position="386"/>
    </location>
</feature>